<organism evidence="1">
    <name type="scientific">hydrothermal vent metagenome</name>
    <dbReference type="NCBI Taxonomy" id="652676"/>
    <lineage>
        <taxon>unclassified sequences</taxon>
        <taxon>metagenomes</taxon>
        <taxon>ecological metagenomes</taxon>
    </lineage>
</organism>
<reference evidence="1" key="1">
    <citation type="submission" date="2016-10" db="EMBL/GenBank/DDBJ databases">
        <authorList>
            <person name="de Groot N.N."/>
        </authorList>
    </citation>
    <scope>NUCLEOTIDE SEQUENCE</scope>
</reference>
<name>A0A1W1B9W6_9ZZZZ</name>
<accession>A0A1W1B9W6</accession>
<protein>
    <submittedName>
        <fullName evidence="1">Uncharacterized protein</fullName>
    </submittedName>
</protein>
<gene>
    <name evidence="1" type="ORF">MNB_SV-8-461</name>
</gene>
<sequence length="38" mass="4527">MYNSKSRFIPSLLSKKADDNFVIIRKIKKIFKEQAKLK</sequence>
<dbReference type="AlphaFoldDB" id="A0A1W1B9W6"/>
<proteinExistence type="predicted"/>
<evidence type="ECO:0000313" key="1">
    <source>
        <dbReference type="EMBL" id="SFV50330.1"/>
    </source>
</evidence>
<dbReference type="EMBL" id="FPHD01000007">
    <property type="protein sequence ID" value="SFV50330.1"/>
    <property type="molecule type" value="Genomic_DNA"/>
</dbReference>